<keyword evidence="12" id="KW-0964">Secreted</keyword>
<evidence type="ECO:0000256" key="31">
    <source>
        <dbReference type="ARBA" id="ARBA00041677"/>
    </source>
</evidence>
<dbReference type="GO" id="GO:0005634">
    <property type="term" value="C:nucleus"/>
    <property type="evidence" value="ECO:0007669"/>
    <property type="project" value="UniProtKB-SubCell"/>
</dbReference>
<evidence type="ECO:0000256" key="30">
    <source>
        <dbReference type="ARBA" id="ARBA00041650"/>
    </source>
</evidence>
<evidence type="ECO:0000313" key="46">
    <source>
        <dbReference type="Proteomes" id="UP001619887"/>
    </source>
</evidence>
<evidence type="ECO:0000256" key="26">
    <source>
        <dbReference type="ARBA" id="ARBA00036377"/>
    </source>
</evidence>
<dbReference type="Proteomes" id="UP001619887">
    <property type="component" value="Unassembled WGS sequence"/>
</dbReference>
<evidence type="ECO:0000256" key="33">
    <source>
        <dbReference type="ARBA" id="ARBA00042105"/>
    </source>
</evidence>
<evidence type="ECO:0000256" key="22">
    <source>
        <dbReference type="ARBA" id="ARBA00023136"/>
    </source>
</evidence>
<feature type="domain" description="Transglutaminase-like" evidence="44">
    <location>
        <begin position="272"/>
        <end position="366"/>
    </location>
</feature>
<protein>
    <recommendedName>
        <fullName evidence="29">Protein-glutamine gamma-glutamyltransferase 2</fullName>
        <ecNumber evidence="25">2.3.2.13</ecNumber>
        <ecNumber evidence="28">3.5.1.44</ecNumber>
    </recommendedName>
    <alternativeName>
        <fullName evidence="32">Isopeptidase TGM2</fullName>
    </alternativeName>
    <alternativeName>
        <fullName evidence="34">Protein-glutamine deamidase TGM2</fullName>
    </alternativeName>
    <alternativeName>
        <fullName evidence="33">Protein-glutamine dopaminyltransferase TGM2</fullName>
    </alternativeName>
    <alternativeName>
        <fullName evidence="36">Protein-glutamine histaminyltransferase TGM2</fullName>
    </alternativeName>
    <alternativeName>
        <fullName evidence="37">Protein-glutamine noradrenalinyltransferase TGM2</fullName>
    </alternativeName>
    <alternativeName>
        <fullName evidence="35">Protein-glutamine serotonyltransferase TGM2</fullName>
    </alternativeName>
    <alternativeName>
        <fullName evidence="31">Tissue transglutaminase</fullName>
    </alternativeName>
    <alternativeName>
        <fullName evidence="30">Transglutaminase-2</fullName>
    </alternativeName>
</protein>
<dbReference type="AlphaFoldDB" id="A0ABD2GV44"/>
<evidence type="ECO:0000256" key="32">
    <source>
        <dbReference type="ARBA" id="ARBA00042099"/>
    </source>
</evidence>
<dbReference type="GO" id="GO:0005739">
    <property type="term" value="C:mitochondrion"/>
    <property type="evidence" value="ECO:0007669"/>
    <property type="project" value="UniProtKB-SubCell"/>
</dbReference>
<dbReference type="Pfam" id="PF01841">
    <property type="entry name" value="Transglut_core"/>
    <property type="match status" value="1"/>
</dbReference>
<evidence type="ECO:0000256" key="35">
    <source>
        <dbReference type="ARBA" id="ARBA00042912"/>
    </source>
</evidence>
<evidence type="ECO:0000256" key="1">
    <source>
        <dbReference type="ARBA" id="ARBA00001913"/>
    </source>
</evidence>
<comment type="caution">
    <text evidence="45">The sequence shown here is derived from an EMBL/GenBank/DDBJ whole genome shotgun (WGS) entry which is preliminary data.</text>
</comment>
<dbReference type="InterPro" id="IPR038765">
    <property type="entry name" value="Papain-like_cys_pep_sf"/>
</dbReference>
<feature type="active site" evidence="42">
    <location>
        <position position="363"/>
    </location>
</feature>
<dbReference type="EC" id="3.5.1.44" evidence="28"/>
<dbReference type="SUPFAM" id="SSF81296">
    <property type="entry name" value="E set domains"/>
    <property type="match status" value="1"/>
</dbReference>
<evidence type="ECO:0000256" key="12">
    <source>
        <dbReference type="ARBA" id="ARBA00022525"/>
    </source>
</evidence>
<dbReference type="FunFam" id="2.60.40.10:FF:000090">
    <property type="entry name" value="Protein-glutamine gamma-glutamyltransferase 2"/>
    <property type="match status" value="1"/>
</dbReference>
<dbReference type="Gene3D" id="2.60.40.10">
    <property type="entry name" value="Immunoglobulins"/>
    <property type="match status" value="3"/>
</dbReference>
<evidence type="ECO:0000256" key="23">
    <source>
        <dbReference type="ARBA" id="ARBA00023242"/>
    </source>
</evidence>
<evidence type="ECO:0000313" key="45">
    <source>
        <dbReference type="EMBL" id="KAL3058054.1"/>
    </source>
</evidence>
<comment type="catalytic activity">
    <reaction evidence="39">
        <text>L-glutaminyl-[protein] + histamine = 5-histaminyl-L-glutamyl-[protein] + NH4(+)</text>
        <dbReference type="Rhea" id="RHEA:66564"/>
        <dbReference type="Rhea" id="RHEA-COMP:10207"/>
        <dbReference type="Rhea" id="RHEA-COMP:17056"/>
        <dbReference type="ChEBI" id="CHEBI:28938"/>
        <dbReference type="ChEBI" id="CHEBI:30011"/>
        <dbReference type="ChEBI" id="CHEBI:58432"/>
        <dbReference type="ChEBI" id="CHEBI:167179"/>
    </reaction>
    <physiologicalReaction direction="left-to-right" evidence="39">
        <dbReference type="Rhea" id="RHEA:66565"/>
    </physiologicalReaction>
</comment>
<evidence type="ECO:0000256" key="19">
    <source>
        <dbReference type="ARBA" id="ARBA00022837"/>
    </source>
</evidence>
<evidence type="ECO:0000256" key="14">
    <source>
        <dbReference type="ARBA" id="ARBA00022670"/>
    </source>
</evidence>
<reference evidence="45 46" key="2">
    <citation type="journal article" date="2024" name="G3 (Bethesda)">
        <title>The genome of the cryopelagic Antarctic bald notothen, Trematomus borchgrevinki.</title>
        <authorList>
            <person name="Rayamajhi N."/>
            <person name="Rivera-Colon A.G."/>
            <person name="Minhas B.F."/>
            <person name="Cheng C.C."/>
            <person name="Catchen J.M."/>
        </authorList>
    </citation>
    <scope>NUCLEOTIDE SEQUENCE [LARGE SCALE GENOMIC DNA]</scope>
    <source>
        <strain evidence="45">AGRC-2024</strain>
    </source>
</reference>
<dbReference type="EC" id="2.3.2.13" evidence="25"/>
<evidence type="ECO:0000256" key="17">
    <source>
        <dbReference type="ARBA" id="ARBA00022741"/>
    </source>
</evidence>
<dbReference type="GO" id="GO:0005886">
    <property type="term" value="C:plasma membrane"/>
    <property type="evidence" value="ECO:0007669"/>
    <property type="project" value="UniProtKB-SubCell"/>
</dbReference>
<dbReference type="GO" id="GO:0008233">
    <property type="term" value="F:peptidase activity"/>
    <property type="evidence" value="ECO:0007669"/>
    <property type="project" value="UniProtKB-KW"/>
</dbReference>
<name>A0ABD2GV44_PAGBO</name>
<comment type="subcellular location">
    <subcellularLocation>
        <location evidence="4">Cell membrane</location>
    </subcellularLocation>
    <subcellularLocation>
        <location evidence="5">Chromosome</location>
    </subcellularLocation>
    <subcellularLocation>
        <location evidence="7">Cytoplasm</location>
        <location evidence="7">Cytosol</location>
    </subcellularLocation>
    <subcellularLocation>
        <location evidence="3">Mitochondrion</location>
    </subcellularLocation>
    <subcellularLocation>
        <location evidence="2">Nucleus</location>
    </subcellularLocation>
    <subcellularLocation>
        <location evidence="6">Secreted</location>
        <location evidence="6">Extracellular space</location>
        <location evidence="6">Extracellular matrix</location>
    </subcellularLocation>
</comment>
<feature type="active site" evidence="42">
    <location>
        <position position="338"/>
    </location>
</feature>
<evidence type="ECO:0000256" key="3">
    <source>
        <dbReference type="ARBA" id="ARBA00004173"/>
    </source>
</evidence>
<keyword evidence="21" id="KW-0342">GTP-binding</keyword>
<comment type="catalytic activity">
    <reaction evidence="40">
        <text>L-glutaminyl-[protein] + (R)-noradrenaline = 5-(R)-noradrenalinyl-L-glutamyl-[protein] + NH4(+)</text>
        <dbReference type="Rhea" id="RHEA:66560"/>
        <dbReference type="Rhea" id="RHEA-COMP:10207"/>
        <dbReference type="Rhea" id="RHEA-COMP:17054"/>
        <dbReference type="ChEBI" id="CHEBI:28938"/>
        <dbReference type="ChEBI" id="CHEBI:30011"/>
        <dbReference type="ChEBI" id="CHEBI:72587"/>
        <dbReference type="ChEBI" id="CHEBI:167178"/>
    </reaction>
    <physiologicalReaction direction="left-to-right" evidence="40">
        <dbReference type="Rhea" id="RHEA:66561"/>
    </physiologicalReaction>
</comment>
<comment type="catalytic activity">
    <reaction evidence="26">
        <text>L-glutaminyl-[protein] + serotonin = 5-serotonyl-L-glutamyl-[protein] + NH4(+)</text>
        <dbReference type="Rhea" id="RHEA:66552"/>
        <dbReference type="Rhea" id="RHEA-COMP:10207"/>
        <dbReference type="Rhea" id="RHEA-COMP:17052"/>
        <dbReference type="ChEBI" id="CHEBI:28938"/>
        <dbReference type="ChEBI" id="CHEBI:30011"/>
        <dbReference type="ChEBI" id="CHEBI:167174"/>
        <dbReference type="ChEBI" id="CHEBI:350546"/>
    </reaction>
    <physiologicalReaction direction="left-to-right" evidence="26">
        <dbReference type="Rhea" id="RHEA:66553"/>
    </physiologicalReaction>
</comment>
<dbReference type="Pfam" id="PF00927">
    <property type="entry name" value="Transglut_C"/>
    <property type="match status" value="1"/>
</dbReference>
<keyword evidence="14" id="KW-0645">Protease</keyword>
<dbReference type="GO" id="GO:0006508">
    <property type="term" value="P:proteolysis"/>
    <property type="evidence" value="ECO:0007669"/>
    <property type="project" value="UniProtKB-KW"/>
</dbReference>
<proteinExistence type="inferred from homology"/>
<keyword evidence="10" id="KW-1003">Cell membrane</keyword>
<comment type="cofactor">
    <cofactor evidence="1">
        <name>Ca(2+)</name>
        <dbReference type="ChEBI" id="CHEBI:29108"/>
    </cofactor>
</comment>
<dbReference type="GO" id="GO:0005829">
    <property type="term" value="C:cytosol"/>
    <property type="evidence" value="ECO:0007669"/>
    <property type="project" value="UniProtKB-SubCell"/>
</dbReference>
<dbReference type="EMBL" id="JBIYXZ010002074">
    <property type="protein sequence ID" value="KAL3058054.1"/>
    <property type="molecule type" value="Genomic_DNA"/>
</dbReference>
<evidence type="ECO:0000256" key="15">
    <source>
        <dbReference type="ARBA" id="ARBA00022679"/>
    </source>
</evidence>
<evidence type="ECO:0000256" key="29">
    <source>
        <dbReference type="ARBA" id="ARBA00040561"/>
    </source>
</evidence>
<keyword evidence="19" id="KW-0106">Calcium</keyword>
<evidence type="ECO:0000256" key="36">
    <source>
        <dbReference type="ARBA" id="ARBA00043104"/>
    </source>
</evidence>
<comment type="similarity">
    <text evidence="8">Belongs to the transglutaminase superfamily. Transglutaminase family.</text>
</comment>
<dbReference type="InterPro" id="IPR013783">
    <property type="entry name" value="Ig-like_fold"/>
</dbReference>
<keyword evidence="16" id="KW-0479">Metal-binding</keyword>
<evidence type="ECO:0000256" key="24">
    <source>
        <dbReference type="ARBA" id="ARBA00023315"/>
    </source>
</evidence>
<evidence type="ECO:0000256" key="5">
    <source>
        <dbReference type="ARBA" id="ARBA00004286"/>
    </source>
</evidence>
<dbReference type="InterPro" id="IPR008958">
    <property type="entry name" value="Transglutaminase_C"/>
</dbReference>
<organism evidence="45 46">
    <name type="scientific">Pagothenia borchgrevinki</name>
    <name type="common">Bald rockcod</name>
    <name type="synonym">Trematomus borchgrevinki</name>
    <dbReference type="NCBI Taxonomy" id="8213"/>
    <lineage>
        <taxon>Eukaryota</taxon>
        <taxon>Metazoa</taxon>
        <taxon>Chordata</taxon>
        <taxon>Craniata</taxon>
        <taxon>Vertebrata</taxon>
        <taxon>Euteleostomi</taxon>
        <taxon>Actinopterygii</taxon>
        <taxon>Neopterygii</taxon>
        <taxon>Teleostei</taxon>
        <taxon>Neoteleostei</taxon>
        <taxon>Acanthomorphata</taxon>
        <taxon>Eupercaria</taxon>
        <taxon>Perciformes</taxon>
        <taxon>Notothenioidei</taxon>
        <taxon>Nototheniidae</taxon>
        <taxon>Pagothenia</taxon>
    </lineage>
</organism>
<dbReference type="SUPFAM" id="SSF49309">
    <property type="entry name" value="Transglutaminase, two C-terminal domains"/>
    <property type="match status" value="2"/>
</dbReference>
<dbReference type="Pfam" id="PF00868">
    <property type="entry name" value="Transglut_N"/>
    <property type="match status" value="1"/>
</dbReference>
<keyword evidence="23" id="KW-0539">Nucleus</keyword>
<evidence type="ECO:0000256" key="7">
    <source>
        <dbReference type="ARBA" id="ARBA00004514"/>
    </source>
</evidence>
<keyword evidence="9" id="KW-0158">Chromosome</keyword>
<evidence type="ECO:0000256" key="25">
    <source>
        <dbReference type="ARBA" id="ARBA00024222"/>
    </source>
</evidence>
<evidence type="ECO:0000256" key="9">
    <source>
        <dbReference type="ARBA" id="ARBA00022454"/>
    </source>
</evidence>
<evidence type="ECO:0000256" key="20">
    <source>
        <dbReference type="ARBA" id="ARBA00023128"/>
    </source>
</evidence>
<evidence type="ECO:0000256" key="6">
    <source>
        <dbReference type="ARBA" id="ARBA00004498"/>
    </source>
</evidence>
<evidence type="ECO:0000256" key="40">
    <source>
        <dbReference type="ARBA" id="ARBA00048230"/>
    </source>
</evidence>
<comment type="catalytic activity">
    <reaction evidence="38">
        <text>L-glutaminyl-[protein] + H2O = L-glutamyl-[protein] + NH4(+)</text>
        <dbReference type="Rhea" id="RHEA:16441"/>
        <dbReference type="Rhea" id="RHEA-COMP:10207"/>
        <dbReference type="Rhea" id="RHEA-COMP:10208"/>
        <dbReference type="ChEBI" id="CHEBI:15377"/>
        <dbReference type="ChEBI" id="CHEBI:28938"/>
        <dbReference type="ChEBI" id="CHEBI:29973"/>
        <dbReference type="ChEBI" id="CHEBI:30011"/>
        <dbReference type="EC" id="3.5.1.44"/>
    </reaction>
    <physiologicalReaction direction="left-to-right" evidence="38">
        <dbReference type="Rhea" id="RHEA:16442"/>
    </physiologicalReaction>
</comment>
<reference evidence="45 46" key="1">
    <citation type="journal article" date="2022" name="G3 (Bethesda)">
        <title>Evaluating Illumina-, Nanopore-, and PacBio-based genome assembly strategies with the bald notothen, Trematomus borchgrevinki.</title>
        <authorList>
            <person name="Rayamajhi N."/>
            <person name="Cheng C.C."/>
            <person name="Catchen J.M."/>
        </authorList>
    </citation>
    <scope>NUCLEOTIDE SEQUENCE [LARGE SCALE GENOMIC DNA]</scope>
    <source>
        <strain evidence="45">AGRC-2024</strain>
    </source>
</reference>
<sequence length="755" mass="84552">MAYFGNSVFKGVDLHPRNNNFLHHTGDISVDQLIVRRGQPFKLTLNVTQPFDPKLHQLHITAKTGQIPTEKQGTLSLFGVPDVVTRSRSAVAVWKVDLHKDSSLQTLVLNLTPPAVTPVGEWVLTVKLGGEEMLLGKLVVLYNPWCPVDWVYLKDEKEINEYVMNEQGVIYRGSNNYIFPLDWDFGQFEDNMVDICLRMLDLNLKHGKDPADDVSARCNPIYVSRVVSAMVNSAGDCGVLAGNWSPPYVGGQNPTHWSGSYPILRQWYDLGSHPVKFGQCWVFAGVMCSVMRLLGIPCRVVTNFQSAHDTNSNLTIDEYHSDYGVAKKTSPDSIWNFHVWTEAWMRRPDLANNGTFDGWQVLDPTPQEKSNKVYCCGPTPVKAILKGETNQKYDTPFVFSEVNANCVNWLVKADNSEVKISTNTNRVGQNISTKSVGSRKRVDITDCYKHREGSEKERAVFQYAKTKDYSKADDDEELGRFEVMEEDEEDGEDDQTGDNVEVVETKEGAQSEEEDDDESEEEDGEEAGNGTTGNPDAVAPPVIMHFEEVTPPRNGKDVRLKLVLQSESSSVRSLSVNISVQAMRYNGVPTMNIQTSVKDKILLPRRDLVIPIRVPFLAYNKAMLDCNSLKVSALVTDKERPNNTYLAEDNVVLIDPPISLTVLKYAKVDRTTRAEVTFLNPTRNETLTNCTLTLSGSGLIRNEVVLKMADLKPNNRIRVTFSFVSYKSGKRTLVADIDCSTFRDIKASCIVNVQP</sequence>
<dbReference type="GO" id="GO:0005694">
    <property type="term" value="C:chromosome"/>
    <property type="evidence" value="ECO:0007669"/>
    <property type="project" value="UniProtKB-SubCell"/>
</dbReference>
<dbReference type="GO" id="GO:0046872">
    <property type="term" value="F:metal ion binding"/>
    <property type="evidence" value="ECO:0007669"/>
    <property type="project" value="UniProtKB-KW"/>
</dbReference>
<dbReference type="FunFam" id="3.90.260.10:FF:000001">
    <property type="entry name" value="Protein-glutamine gamma-glutamyltransferase 2"/>
    <property type="match status" value="1"/>
</dbReference>
<evidence type="ECO:0000256" key="37">
    <source>
        <dbReference type="ARBA" id="ARBA00043138"/>
    </source>
</evidence>
<keyword evidence="15" id="KW-0808">Transferase</keyword>
<keyword evidence="20" id="KW-0496">Mitochondrion</keyword>
<feature type="compositionally biased region" description="Acidic residues" evidence="43">
    <location>
        <begin position="510"/>
        <end position="526"/>
    </location>
</feature>
<dbReference type="InterPro" id="IPR001102">
    <property type="entry name" value="Transglutaminase_N"/>
</dbReference>
<evidence type="ECO:0000256" key="41">
    <source>
        <dbReference type="ARBA" id="ARBA00048365"/>
    </source>
</evidence>
<feature type="active site" evidence="42">
    <location>
        <position position="280"/>
    </location>
</feature>
<dbReference type="GO" id="GO:0007399">
    <property type="term" value="P:nervous system development"/>
    <property type="evidence" value="ECO:0007669"/>
    <property type="project" value="UniProtKB-ARBA"/>
</dbReference>
<evidence type="ECO:0000256" key="4">
    <source>
        <dbReference type="ARBA" id="ARBA00004236"/>
    </source>
</evidence>
<evidence type="ECO:0000256" key="8">
    <source>
        <dbReference type="ARBA" id="ARBA00005968"/>
    </source>
</evidence>
<comment type="catalytic activity">
    <reaction evidence="27">
        <text>L-glutaminyl-[protein] + L-lysyl-[protein] = [protein]-L-lysyl-N(6)-5-L-glutamyl-[protein] + NH4(+)</text>
        <dbReference type="Rhea" id="RHEA:54816"/>
        <dbReference type="Rhea" id="RHEA-COMP:9752"/>
        <dbReference type="Rhea" id="RHEA-COMP:10207"/>
        <dbReference type="Rhea" id="RHEA-COMP:14005"/>
        <dbReference type="ChEBI" id="CHEBI:28938"/>
        <dbReference type="ChEBI" id="CHEBI:29969"/>
        <dbReference type="ChEBI" id="CHEBI:30011"/>
        <dbReference type="ChEBI" id="CHEBI:138370"/>
        <dbReference type="EC" id="2.3.2.13"/>
    </reaction>
    <physiologicalReaction direction="left-to-right" evidence="27">
        <dbReference type="Rhea" id="RHEA:54817"/>
    </physiologicalReaction>
</comment>
<dbReference type="PANTHER" id="PTHR11590">
    <property type="entry name" value="PROTEIN-GLUTAMINE GAMMA-GLUTAMYLTRANSFERASE"/>
    <property type="match status" value="1"/>
</dbReference>
<feature type="compositionally biased region" description="Acidic residues" evidence="43">
    <location>
        <begin position="485"/>
        <end position="496"/>
    </location>
</feature>
<evidence type="ECO:0000259" key="44">
    <source>
        <dbReference type="SMART" id="SM00460"/>
    </source>
</evidence>
<feature type="region of interest" description="Disordered" evidence="43">
    <location>
        <begin position="485"/>
        <end position="539"/>
    </location>
</feature>
<keyword evidence="13" id="KW-0272">Extracellular matrix</keyword>
<evidence type="ECO:0000256" key="27">
    <source>
        <dbReference type="ARBA" id="ARBA00036876"/>
    </source>
</evidence>
<evidence type="ECO:0000256" key="11">
    <source>
        <dbReference type="ARBA" id="ARBA00022490"/>
    </source>
</evidence>
<keyword evidence="11" id="KW-0963">Cytoplasm</keyword>
<keyword evidence="17" id="KW-0547">Nucleotide-binding</keyword>
<dbReference type="InterPro" id="IPR002931">
    <property type="entry name" value="Transglutaminase-like"/>
</dbReference>
<evidence type="ECO:0000256" key="16">
    <source>
        <dbReference type="ARBA" id="ARBA00022723"/>
    </source>
</evidence>
<evidence type="ECO:0000256" key="2">
    <source>
        <dbReference type="ARBA" id="ARBA00004123"/>
    </source>
</evidence>
<evidence type="ECO:0000256" key="38">
    <source>
        <dbReference type="ARBA" id="ARBA00047868"/>
    </source>
</evidence>
<dbReference type="InterPro" id="IPR014756">
    <property type="entry name" value="Ig_E-set"/>
</dbReference>
<dbReference type="SMART" id="SM00460">
    <property type="entry name" value="TGc"/>
    <property type="match status" value="1"/>
</dbReference>
<dbReference type="GO" id="GO:0003810">
    <property type="term" value="F:protein-glutamine gamma-glutamyltransferase activity"/>
    <property type="evidence" value="ECO:0007669"/>
    <property type="project" value="UniProtKB-EC"/>
</dbReference>
<keyword evidence="18" id="KW-0378">Hydrolase</keyword>
<evidence type="ECO:0000256" key="18">
    <source>
        <dbReference type="ARBA" id="ARBA00022801"/>
    </source>
</evidence>
<dbReference type="GO" id="GO:0050568">
    <property type="term" value="F:protein-glutamine glutaminase activity"/>
    <property type="evidence" value="ECO:0007669"/>
    <property type="project" value="UniProtKB-EC"/>
</dbReference>
<dbReference type="InterPro" id="IPR050779">
    <property type="entry name" value="Transglutaminase"/>
</dbReference>
<keyword evidence="46" id="KW-1185">Reference proteome</keyword>
<evidence type="ECO:0000256" key="43">
    <source>
        <dbReference type="SAM" id="MobiDB-lite"/>
    </source>
</evidence>
<evidence type="ECO:0000256" key="28">
    <source>
        <dbReference type="ARBA" id="ARBA00039019"/>
    </source>
</evidence>
<gene>
    <name evidence="45" type="ORF">OYC64_010270</name>
</gene>
<dbReference type="InterPro" id="IPR023608">
    <property type="entry name" value="Transglutaminase_animal"/>
</dbReference>
<dbReference type="InterPro" id="IPR036985">
    <property type="entry name" value="Transglutaminase-like_sf"/>
</dbReference>
<keyword evidence="22" id="KW-0472">Membrane</keyword>
<dbReference type="GO" id="GO:0005525">
    <property type="term" value="F:GTP binding"/>
    <property type="evidence" value="ECO:0007669"/>
    <property type="project" value="UniProtKB-KW"/>
</dbReference>
<evidence type="ECO:0000256" key="39">
    <source>
        <dbReference type="ARBA" id="ARBA00047876"/>
    </source>
</evidence>
<dbReference type="PIRSF" id="PIRSF000459">
    <property type="entry name" value="TGM_EBP42"/>
    <property type="match status" value="1"/>
</dbReference>
<dbReference type="InterPro" id="IPR036238">
    <property type="entry name" value="Transglutaminase_C_sf"/>
</dbReference>
<evidence type="ECO:0000256" key="10">
    <source>
        <dbReference type="ARBA" id="ARBA00022475"/>
    </source>
</evidence>
<dbReference type="Gene3D" id="3.90.260.10">
    <property type="entry name" value="Transglutaminase-like"/>
    <property type="match status" value="1"/>
</dbReference>
<evidence type="ECO:0000256" key="42">
    <source>
        <dbReference type="PIRSR" id="PIRSR000459-1"/>
    </source>
</evidence>
<keyword evidence="24" id="KW-0012">Acyltransferase</keyword>
<dbReference type="SUPFAM" id="SSF54001">
    <property type="entry name" value="Cysteine proteinases"/>
    <property type="match status" value="1"/>
</dbReference>
<evidence type="ECO:0000256" key="34">
    <source>
        <dbReference type="ARBA" id="ARBA00042239"/>
    </source>
</evidence>
<accession>A0ABD2GV44</accession>
<dbReference type="PANTHER" id="PTHR11590:SF6">
    <property type="entry name" value="PROTEIN-GLUTAMINE GAMMA-GLUTAMYLTRANSFERASE 2"/>
    <property type="match status" value="1"/>
</dbReference>
<comment type="catalytic activity">
    <reaction evidence="41">
        <text>L-glutaminyl-[protein] + dopamine = 5-dopaminyl-L-glutamyl-[protein] + NH4(+)</text>
        <dbReference type="Rhea" id="RHEA:66556"/>
        <dbReference type="Rhea" id="RHEA-COMP:10207"/>
        <dbReference type="Rhea" id="RHEA-COMP:17053"/>
        <dbReference type="ChEBI" id="CHEBI:28938"/>
        <dbReference type="ChEBI" id="CHEBI:30011"/>
        <dbReference type="ChEBI" id="CHEBI:59905"/>
        <dbReference type="ChEBI" id="CHEBI:167175"/>
    </reaction>
    <physiologicalReaction direction="left-to-right" evidence="41">
        <dbReference type="Rhea" id="RHEA:66557"/>
    </physiologicalReaction>
</comment>
<evidence type="ECO:0000256" key="13">
    <source>
        <dbReference type="ARBA" id="ARBA00022530"/>
    </source>
</evidence>
<evidence type="ECO:0000256" key="21">
    <source>
        <dbReference type="ARBA" id="ARBA00023134"/>
    </source>
</evidence>